<keyword evidence="2" id="KW-1185">Reference proteome</keyword>
<gene>
    <name evidence="1" type="ORF">Y10_22040</name>
</gene>
<sequence length="264" mass="31629">MKRKFYVIDKDNTILKQITDNEKTQLDKAINEISENNMRNWGFIFINQNYRSLFIESNKLFSKLSKTHVNSFEEMEEATKLLNYHFFNYLSSINTFIDHTTKFITNRYKEKKEVITEFKKLTNRIYDSHFEYRLLYSLRNYTLHAGYSICTIIVKHNEKQVSYIPCINKSSLLEKGKKSFNAILKKDFELQPQQIPIFELIKKSINHYKEINNFIEELIKDSNIENKRTLREIYGIKTNESIIKSFMIDNGNEKLVFAIPYQYL</sequence>
<name>A0ABQ5MK97_9FLAO</name>
<comment type="caution">
    <text evidence="1">The sequence shown here is derived from an EMBL/GenBank/DDBJ whole genome shotgun (WGS) entry which is preliminary data.</text>
</comment>
<evidence type="ECO:0000313" key="1">
    <source>
        <dbReference type="EMBL" id="GLB49836.1"/>
    </source>
</evidence>
<evidence type="ECO:0000313" key="2">
    <source>
        <dbReference type="Proteomes" id="UP001143543"/>
    </source>
</evidence>
<proteinExistence type="predicted"/>
<organism evidence="1 2">
    <name type="scientific">Neptunitalea lumnitzerae</name>
    <dbReference type="NCBI Taxonomy" id="2965509"/>
    <lineage>
        <taxon>Bacteria</taxon>
        <taxon>Pseudomonadati</taxon>
        <taxon>Bacteroidota</taxon>
        <taxon>Flavobacteriia</taxon>
        <taxon>Flavobacteriales</taxon>
        <taxon>Flavobacteriaceae</taxon>
        <taxon>Neptunitalea</taxon>
    </lineage>
</organism>
<reference evidence="1" key="1">
    <citation type="submission" date="2022-07" db="EMBL/GenBank/DDBJ databases">
        <title>Taxonomy of Novel Oxalotrophic and Methylotrophic Bacteria.</title>
        <authorList>
            <person name="Sahin N."/>
            <person name="Tani A."/>
        </authorList>
    </citation>
    <scope>NUCLEOTIDE SEQUENCE</scope>
    <source>
        <strain evidence="1">Y10</strain>
    </source>
</reference>
<dbReference type="RefSeq" id="WP_281765459.1">
    <property type="nucleotide sequence ID" value="NZ_BRVO01000002.1"/>
</dbReference>
<dbReference type="Proteomes" id="UP001143543">
    <property type="component" value="Unassembled WGS sequence"/>
</dbReference>
<accession>A0ABQ5MK97</accession>
<dbReference type="EMBL" id="BRVO01000002">
    <property type="protein sequence ID" value="GLB49836.1"/>
    <property type="molecule type" value="Genomic_DNA"/>
</dbReference>
<protein>
    <submittedName>
        <fullName evidence="1">Uncharacterized protein</fullName>
    </submittedName>
</protein>